<protein>
    <recommendedName>
        <fullName evidence="1">Lysozyme inhibitor LprI-like N-terminal domain-containing protein</fullName>
    </recommendedName>
</protein>
<evidence type="ECO:0000259" key="1">
    <source>
        <dbReference type="Pfam" id="PF07007"/>
    </source>
</evidence>
<dbReference type="EMBL" id="AUNB01000001">
    <property type="protein sequence ID" value="KEO61493.1"/>
    <property type="molecule type" value="Genomic_DNA"/>
</dbReference>
<dbReference type="Gene3D" id="1.20.1270.180">
    <property type="match status" value="1"/>
</dbReference>
<evidence type="ECO:0000313" key="3">
    <source>
        <dbReference type="Proteomes" id="UP000027471"/>
    </source>
</evidence>
<organism evidence="2 3">
    <name type="scientific">Thioclava indica</name>
    <dbReference type="NCBI Taxonomy" id="1353528"/>
    <lineage>
        <taxon>Bacteria</taxon>
        <taxon>Pseudomonadati</taxon>
        <taxon>Pseudomonadota</taxon>
        <taxon>Alphaproteobacteria</taxon>
        <taxon>Rhodobacterales</taxon>
        <taxon>Paracoccaceae</taxon>
        <taxon>Thioclava</taxon>
    </lineage>
</organism>
<gene>
    <name evidence="2" type="ORF">DT23_00575</name>
</gene>
<reference evidence="2 3" key="1">
    <citation type="journal article" date="2015" name="Antonie Van Leeuwenhoek">
        <title>Thioclava indica sp. nov., isolated from surface seawater of the Indian Ocean.</title>
        <authorList>
            <person name="Liu Y."/>
            <person name="Lai Q."/>
            <person name="Du J."/>
            <person name="Xu H."/>
            <person name="Jiang L."/>
            <person name="Shao Z."/>
        </authorList>
    </citation>
    <scope>NUCLEOTIDE SEQUENCE [LARGE SCALE GENOMIC DNA]</scope>
    <source>
        <strain evidence="2 3">DT23-4</strain>
    </source>
</reference>
<dbReference type="OrthoDB" id="7340239at2"/>
<dbReference type="InterPro" id="IPR009739">
    <property type="entry name" value="LprI-like_N"/>
</dbReference>
<accession>A0A074K156</accession>
<dbReference type="RefSeq" id="WP_051696939.1">
    <property type="nucleotide sequence ID" value="NZ_AUNB01000001.1"/>
</dbReference>
<name>A0A074K156_9RHOB</name>
<evidence type="ECO:0000313" key="2">
    <source>
        <dbReference type="EMBL" id="KEO61493.1"/>
    </source>
</evidence>
<dbReference type="eggNOG" id="ENOG502ZN5K">
    <property type="taxonomic scope" value="Bacteria"/>
</dbReference>
<proteinExistence type="predicted"/>
<dbReference type="STRING" id="1353528.DT23_00575"/>
<dbReference type="AlphaFoldDB" id="A0A074K156"/>
<dbReference type="Pfam" id="PF07007">
    <property type="entry name" value="LprI"/>
    <property type="match status" value="1"/>
</dbReference>
<keyword evidence="3" id="KW-1185">Reference proteome</keyword>
<dbReference type="Proteomes" id="UP000027471">
    <property type="component" value="Unassembled WGS sequence"/>
</dbReference>
<sequence length="92" mass="10389">MEATLVKLRAKAALIDSRIDASKPGGFRLTEDLATMQANWMTWRESRCAFEAMLRRGTPLTSGAAAWCMMNLTGEQALFLEASERYRTKQEE</sequence>
<comment type="caution">
    <text evidence="2">The sequence shown here is derived from an EMBL/GenBank/DDBJ whole genome shotgun (WGS) entry which is preliminary data.</text>
</comment>
<feature type="domain" description="Lysozyme inhibitor LprI-like N-terminal" evidence="1">
    <location>
        <begin position="22"/>
        <end position="80"/>
    </location>
</feature>